<dbReference type="Pfam" id="PF16820">
    <property type="entry name" value="PKD_3"/>
    <property type="match status" value="2"/>
</dbReference>
<evidence type="ECO:0000256" key="6">
    <source>
        <dbReference type="SAM" id="SignalP"/>
    </source>
</evidence>
<evidence type="ECO:0000313" key="8">
    <source>
        <dbReference type="EMBL" id="KAA2372268.1"/>
    </source>
</evidence>
<dbReference type="InterPro" id="IPR022409">
    <property type="entry name" value="PKD/Chitinase_dom"/>
</dbReference>
<dbReference type="SUPFAM" id="SSF49299">
    <property type="entry name" value="PKD domain"/>
    <property type="match status" value="2"/>
</dbReference>
<dbReference type="Gene3D" id="2.60.40.10">
    <property type="entry name" value="Immunoglobulins"/>
    <property type="match status" value="2"/>
</dbReference>
<name>A0A5B3GF54_9BACT</name>
<sequence length="598" mass="66189">MSCFFSHAGRTAIPALLSVALAAAACNKDGEITLPDSKPRITLDSETGVYAAKIGRAVTITPTVENEGEAAYSWTIDDEVVSTARVFEYVFNEEGRVYVTLRVENRAGYDEKEARIDVNRLAPPVISLIVPPTGLYVLTGREYTFAPEVQNGENARYEWYLDDSSVPVSTEKDYIFMRTQPGDCSLRLTVTNEDGTAEKTVAVHVVDVIPVRIAFIPSSYLADPLVRSVSLGRTLFLRPQVSDAVGPEYAWYVNGVLQEDATQRMFAFTPEKEGEYEVTFRVTDTDESPAAPLSRHITRASSKRITEKTLRVTCYERESERVITTTGQPASNRVLEFLPAPGQFVNETGMAGYTGQKSFEEARLYAENRLKKGEFVSLGNFGGYVILAFDHSVENKGGYDFSIPGNQFEGSNEPGVVWVMQDVNGNGKPDDEWYELRGSETGGEWTVQEYAVTYYRPAGPRQGVKWTDNLGRSGQVAYLGQFHAQDYYYPLWLEEESHTYYGTGLRQNTTQTPGGDWSNNSFEWGYVDNAGSDNLESSSKTGKTWFKISNAMTPDGQPAGLRYIDFIKVQSAINGSAGGLGELSTEVAGMAIDENLNR</sequence>
<dbReference type="AlphaFoldDB" id="A0A5B3GF54"/>
<dbReference type="GO" id="GO:0005886">
    <property type="term" value="C:plasma membrane"/>
    <property type="evidence" value="ECO:0007669"/>
    <property type="project" value="TreeGrafter"/>
</dbReference>
<dbReference type="GO" id="GO:0006816">
    <property type="term" value="P:calcium ion transport"/>
    <property type="evidence" value="ECO:0007669"/>
    <property type="project" value="TreeGrafter"/>
</dbReference>
<gene>
    <name evidence="8" type="ORF">F2Y13_02110</name>
</gene>
<dbReference type="EMBL" id="VVXK01000001">
    <property type="protein sequence ID" value="KAA2372268.1"/>
    <property type="molecule type" value="Genomic_DNA"/>
</dbReference>
<reference evidence="8 9" key="1">
    <citation type="journal article" date="2019" name="Nat. Med.">
        <title>A library of human gut bacterial isolates paired with longitudinal multiomics data enables mechanistic microbiome research.</title>
        <authorList>
            <person name="Poyet M."/>
            <person name="Groussin M."/>
            <person name="Gibbons S.M."/>
            <person name="Avila-Pacheco J."/>
            <person name="Jiang X."/>
            <person name="Kearney S.M."/>
            <person name="Perrotta A.R."/>
            <person name="Berdy B."/>
            <person name="Zhao S."/>
            <person name="Lieberman T.D."/>
            <person name="Swanson P.K."/>
            <person name="Smith M."/>
            <person name="Roesemann S."/>
            <person name="Alexander J.E."/>
            <person name="Rich S.A."/>
            <person name="Livny J."/>
            <person name="Vlamakis H."/>
            <person name="Clish C."/>
            <person name="Bullock K."/>
            <person name="Deik A."/>
            <person name="Scott J."/>
            <person name="Pierce K.A."/>
            <person name="Xavier R.J."/>
            <person name="Alm E.J."/>
        </authorList>
    </citation>
    <scope>NUCLEOTIDE SEQUENCE [LARGE SCALE GENOMIC DNA]</scope>
    <source>
        <strain evidence="8 9">BIOML-A2</strain>
    </source>
</reference>
<keyword evidence="5" id="KW-0472">Membrane</keyword>
<evidence type="ECO:0000256" key="3">
    <source>
        <dbReference type="ARBA" id="ARBA00022737"/>
    </source>
</evidence>
<evidence type="ECO:0000259" key="7">
    <source>
        <dbReference type="PROSITE" id="PS50093"/>
    </source>
</evidence>
<comment type="subcellular location">
    <subcellularLocation>
        <location evidence="1">Membrane</location>
        <topology evidence="1">Multi-pass membrane protein</topology>
    </subcellularLocation>
</comment>
<dbReference type="Proteomes" id="UP000323567">
    <property type="component" value="Unassembled WGS sequence"/>
</dbReference>
<dbReference type="SMART" id="SM00089">
    <property type="entry name" value="PKD"/>
    <property type="match status" value="3"/>
</dbReference>
<dbReference type="GO" id="GO:0005261">
    <property type="term" value="F:monoatomic cation channel activity"/>
    <property type="evidence" value="ECO:0007669"/>
    <property type="project" value="TreeGrafter"/>
</dbReference>
<keyword evidence="2" id="KW-0812">Transmembrane</keyword>
<proteinExistence type="predicted"/>
<dbReference type="InterPro" id="IPR041696">
    <property type="entry name" value="PKD_3"/>
</dbReference>
<keyword evidence="6" id="KW-0732">Signal</keyword>
<keyword evidence="4" id="KW-1133">Transmembrane helix</keyword>
<dbReference type="InterPro" id="IPR000601">
    <property type="entry name" value="PKD_dom"/>
</dbReference>
<accession>A0A5B3GF54</accession>
<dbReference type="PANTHER" id="PTHR46730:SF4">
    <property type="entry name" value="POLYCYSTIC KIDNEY DISEASE PROTEIN 1-LIKE 1"/>
    <property type="match status" value="1"/>
</dbReference>
<dbReference type="InterPro" id="IPR013783">
    <property type="entry name" value="Ig-like_fold"/>
</dbReference>
<feature type="signal peptide" evidence="6">
    <location>
        <begin position="1"/>
        <end position="25"/>
    </location>
</feature>
<evidence type="ECO:0000256" key="2">
    <source>
        <dbReference type="ARBA" id="ARBA00022692"/>
    </source>
</evidence>
<evidence type="ECO:0000256" key="1">
    <source>
        <dbReference type="ARBA" id="ARBA00004141"/>
    </source>
</evidence>
<dbReference type="PROSITE" id="PS50093">
    <property type="entry name" value="PKD"/>
    <property type="match status" value="1"/>
</dbReference>
<evidence type="ECO:0000256" key="5">
    <source>
        <dbReference type="ARBA" id="ARBA00023136"/>
    </source>
</evidence>
<feature type="chain" id="PRO_5022845104" evidence="6">
    <location>
        <begin position="26"/>
        <end position="598"/>
    </location>
</feature>
<organism evidence="8 9">
    <name type="scientific">Alistipes shahii</name>
    <dbReference type="NCBI Taxonomy" id="328814"/>
    <lineage>
        <taxon>Bacteria</taxon>
        <taxon>Pseudomonadati</taxon>
        <taxon>Bacteroidota</taxon>
        <taxon>Bacteroidia</taxon>
        <taxon>Bacteroidales</taxon>
        <taxon>Rikenellaceae</taxon>
        <taxon>Alistipes</taxon>
    </lineage>
</organism>
<dbReference type="CDD" id="cd00146">
    <property type="entry name" value="PKD"/>
    <property type="match status" value="1"/>
</dbReference>
<evidence type="ECO:0000313" key="9">
    <source>
        <dbReference type="Proteomes" id="UP000323567"/>
    </source>
</evidence>
<dbReference type="RefSeq" id="WP_149886920.1">
    <property type="nucleotide sequence ID" value="NZ_AP031448.1"/>
</dbReference>
<comment type="caution">
    <text evidence="8">The sequence shown here is derived from an EMBL/GenBank/DDBJ whole genome shotgun (WGS) entry which is preliminary data.</text>
</comment>
<keyword evidence="3" id="KW-0677">Repeat</keyword>
<feature type="domain" description="PKD" evidence="7">
    <location>
        <begin position="150"/>
        <end position="205"/>
    </location>
</feature>
<protein>
    <submittedName>
        <fullName evidence="8">PKD domain-containing protein</fullName>
    </submittedName>
</protein>
<evidence type="ECO:0000256" key="4">
    <source>
        <dbReference type="ARBA" id="ARBA00022989"/>
    </source>
</evidence>
<dbReference type="InterPro" id="IPR035986">
    <property type="entry name" value="PKD_dom_sf"/>
</dbReference>
<dbReference type="PANTHER" id="PTHR46730">
    <property type="entry name" value="POLYCYSTIN-1"/>
    <property type="match status" value="1"/>
</dbReference>